<organism evidence="2 3">
    <name type="scientific">Discostella pseudostelligera</name>
    <dbReference type="NCBI Taxonomy" id="259834"/>
    <lineage>
        <taxon>Eukaryota</taxon>
        <taxon>Sar</taxon>
        <taxon>Stramenopiles</taxon>
        <taxon>Ochrophyta</taxon>
        <taxon>Bacillariophyta</taxon>
        <taxon>Coscinodiscophyceae</taxon>
        <taxon>Thalassiosirophycidae</taxon>
        <taxon>Stephanodiscales</taxon>
        <taxon>Stephanodiscaceae</taxon>
        <taxon>Discostella</taxon>
    </lineage>
</organism>
<accession>A0ABD3N7S5</accession>
<sequence length="174" mass="19525">MMRRATSSAISRGCTRGSLRMAMNSRSSECKPMVSHRTVNLFDSSKRNKIRNFSSQDNTQPASYQCVHVFISVKPGTEQEFLTASLANARASSQEPGIARFDVLQQDDDPTKFVLVEVYKTSDAPAAHKSTNHYLTWRDAVEHMMAEPRRAIKYKNQFPATVGGWDYGEGISLE</sequence>
<dbReference type="Pfam" id="PF03992">
    <property type="entry name" value="ABM"/>
    <property type="match status" value="1"/>
</dbReference>
<dbReference type="PROSITE" id="PS51725">
    <property type="entry name" value="ABM"/>
    <property type="match status" value="1"/>
</dbReference>
<protein>
    <recommendedName>
        <fullName evidence="1">ABM domain-containing protein</fullName>
    </recommendedName>
</protein>
<name>A0ABD3N7S5_9STRA</name>
<gene>
    <name evidence="2" type="ORF">ACHAWU_006448</name>
</gene>
<dbReference type="Proteomes" id="UP001530293">
    <property type="component" value="Unassembled WGS sequence"/>
</dbReference>
<feature type="domain" description="ABM" evidence="1">
    <location>
        <begin position="65"/>
        <end position="153"/>
    </location>
</feature>
<dbReference type="PANTHER" id="PTHR33336:SF1">
    <property type="entry name" value="(4S)-4-HYDROXY-5-PHOSPHONOOXYPENTANE-2,3-DIONE ISOMERASE"/>
    <property type="match status" value="1"/>
</dbReference>
<dbReference type="InterPro" id="IPR011008">
    <property type="entry name" value="Dimeric_a/b-barrel"/>
</dbReference>
<dbReference type="EMBL" id="JALLBG020000031">
    <property type="protein sequence ID" value="KAL3771071.1"/>
    <property type="molecule type" value="Genomic_DNA"/>
</dbReference>
<dbReference type="Gene3D" id="3.30.70.100">
    <property type="match status" value="1"/>
</dbReference>
<dbReference type="InterPro" id="IPR050744">
    <property type="entry name" value="AI-2_Isomerase_LsrG"/>
</dbReference>
<evidence type="ECO:0000313" key="2">
    <source>
        <dbReference type="EMBL" id="KAL3771071.1"/>
    </source>
</evidence>
<comment type="caution">
    <text evidence="2">The sequence shown here is derived from an EMBL/GenBank/DDBJ whole genome shotgun (WGS) entry which is preliminary data.</text>
</comment>
<evidence type="ECO:0000313" key="3">
    <source>
        <dbReference type="Proteomes" id="UP001530293"/>
    </source>
</evidence>
<dbReference type="InterPro" id="IPR007138">
    <property type="entry name" value="ABM_dom"/>
</dbReference>
<dbReference type="PANTHER" id="PTHR33336">
    <property type="entry name" value="QUINOL MONOOXYGENASE YGIN-RELATED"/>
    <property type="match status" value="1"/>
</dbReference>
<dbReference type="SUPFAM" id="SSF54909">
    <property type="entry name" value="Dimeric alpha+beta barrel"/>
    <property type="match status" value="1"/>
</dbReference>
<dbReference type="AlphaFoldDB" id="A0ABD3N7S5"/>
<keyword evidence="3" id="KW-1185">Reference proteome</keyword>
<reference evidence="2 3" key="1">
    <citation type="submission" date="2024-10" db="EMBL/GenBank/DDBJ databases">
        <title>Updated reference genomes for cyclostephanoid diatoms.</title>
        <authorList>
            <person name="Roberts W.R."/>
            <person name="Alverson A.J."/>
        </authorList>
    </citation>
    <scope>NUCLEOTIDE SEQUENCE [LARGE SCALE GENOMIC DNA]</scope>
    <source>
        <strain evidence="2 3">AJA232-27</strain>
    </source>
</reference>
<evidence type="ECO:0000259" key="1">
    <source>
        <dbReference type="PROSITE" id="PS51725"/>
    </source>
</evidence>
<proteinExistence type="predicted"/>